<comment type="caution">
    <text evidence="7">The sequence shown here is derived from an EMBL/GenBank/DDBJ whole genome shotgun (WGS) entry which is preliminary data.</text>
</comment>
<keyword evidence="8" id="KW-1185">Reference proteome</keyword>
<evidence type="ECO:0000259" key="6">
    <source>
        <dbReference type="PROSITE" id="PS50931"/>
    </source>
</evidence>
<evidence type="ECO:0000256" key="1">
    <source>
        <dbReference type="ARBA" id="ARBA00009437"/>
    </source>
</evidence>
<keyword evidence="3" id="KW-0238">DNA-binding</keyword>
<dbReference type="PRINTS" id="PR00039">
    <property type="entry name" value="HTHLYSR"/>
</dbReference>
<dbReference type="EMBL" id="JAMPKK010000025">
    <property type="protein sequence ID" value="MEP0865389.1"/>
    <property type="molecule type" value="Genomic_DNA"/>
</dbReference>
<evidence type="ECO:0000256" key="4">
    <source>
        <dbReference type="ARBA" id="ARBA00023163"/>
    </source>
</evidence>
<evidence type="ECO:0000256" key="3">
    <source>
        <dbReference type="ARBA" id="ARBA00023125"/>
    </source>
</evidence>
<dbReference type="Pfam" id="PF00126">
    <property type="entry name" value="HTH_1"/>
    <property type="match status" value="1"/>
</dbReference>
<name>A0ABV0JQM7_9CYAN</name>
<keyword evidence="2" id="KW-0805">Transcription regulation</keyword>
<dbReference type="SUPFAM" id="SSF46785">
    <property type="entry name" value="Winged helix' DNA-binding domain"/>
    <property type="match status" value="1"/>
</dbReference>
<dbReference type="Pfam" id="PF03466">
    <property type="entry name" value="LysR_substrate"/>
    <property type="match status" value="1"/>
</dbReference>
<dbReference type="PROSITE" id="PS50931">
    <property type="entry name" value="HTH_LYSR"/>
    <property type="match status" value="1"/>
</dbReference>
<dbReference type="InterPro" id="IPR005119">
    <property type="entry name" value="LysR_subst-bd"/>
</dbReference>
<feature type="transmembrane region" description="Helical" evidence="5">
    <location>
        <begin position="226"/>
        <end position="245"/>
    </location>
</feature>
<gene>
    <name evidence="7" type="ORF">NDI37_13020</name>
</gene>
<evidence type="ECO:0000313" key="8">
    <source>
        <dbReference type="Proteomes" id="UP001442494"/>
    </source>
</evidence>
<dbReference type="InterPro" id="IPR036388">
    <property type="entry name" value="WH-like_DNA-bd_sf"/>
</dbReference>
<keyword evidence="5" id="KW-1133">Transmembrane helix</keyword>
<keyword evidence="5" id="KW-0472">Membrane</keyword>
<dbReference type="PANTHER" id="PTHR30346:SF0">
    <property type="entry name" value="HCA OPERON TRANSCRIPTIONAL ACTIVATOR HCAR"/>
    <property type="match status" value="1"/>
</dbReference>
<reference evidence="7 8" key="1">
    <citation type="submission" date="2022-04" db="EMBL/GenBank/DDBJ databases">
        <title>Positive selection, recombination, and allopatry shape intraspecific diversity of widespread and dominant cyanobacteria.</title>
        <authorList>
            <person name="Wei J."/>
            <person name="Shu W."/>
            <person name="Hu C."/>
        </authorList>
    </citation>
    <scope>NUCLEOTIDE SEQUENCE [LARGE SCALE GENOMIC DNA]</scope>
    <source>
        <strain evidence="7 8">GB2-A5</strain>
    </source>
</reference>
<evidence type="ECO:0000256" key="5">
    <source>
        <dbReference type="SAM" id="Phobius"/>
    </source>
</evidence>
<proteinExistence type="inferred from homology"/>
<dbReference type="SUPFAM" id="SSF53850">
    <property type="entry name" value="Periplasmic binding protein-like II"/>
    <property type="match status" value="1"/>
</dbReference>
<dbReference type="Gene3D" id="1.10.10.10">
    <property type="entry name" value="Winged helix-like DNA-binding domain superfamily/Winged helix DNA-binding domain"/>
    <property type="match status" value="1"/>
</dbReference>
<dbReference type="CDD" id="cd08414">
    <property type="entry name" value="PBP2_LTTR_aromatics_like"/>
    <property type="match status" value="1"/>
</dbReference>
<dbReference type="Proteomes" id="UP001442494">
    <property type="component" value="Unassembled WGS sequence"/>
</dbReference>
<dbReference type="RefSeq" id="WP_190426275.1">
    <property type="nucleotide sequence ID" value="NZ_JAMPKK010000025.1"/>
</dbReference>
<dbReference type="InterPro" id="IPR000847">
    <property type="entry name" value="LysR_HTH_N"/>
</dbReference>
<organism evidence="7 8">
    <name type="scientific">Funiculus sociatus GB2-A5</name>
    <dbReference type="NCBI Taxonomy" id="2933946"/>
    <lineage>
        <taxon>Bacteria</taxon>
        <taxon>Bacillati</taxon>
        <taxon>Cyanobacteriota</taxon>
        <taxon>Cyanophyceae</taxon>
        <taxon>Coleofasciculales</taxon>
        <taxon>Coleofasciculaceae</taxon>
        <taxon>Funiculus</taxon>
    </lineage>
</organism>
<dbReference type="Gene3D" id="3.40.190.10">
    <property type="entry name" value="Periplasmic binding protein-like II"/>
    <property type="match status" value="2"/>
</dbReference>
<protein>
    <submittedName>
        <fullName evidence="7">LysR family transcriptional regulator</fullName>
    </submittedName>
</protein>
<dbReference type="PANTHER" id="PTHR30346">
    <property type="entry name" value="TRANSCRIPTIONAL DUAL REGULATOR HCAR-RELATED"/>
    <property type="match status" value="1"/>
</dbReference>
<keyword evidence="4" id="KW-0804">Transcription</keyword>
<evidence type="ECO:0000313" key="7">
    <source>
        <dbReference type="EMBL" id="MEP0865389.1"/>
    </source>
</evidence>
<keyword evidence="5" id="KW-0812">Transmembrane</keyword>
<accession>A0ABV0JQM7</accession>
<comment type="similarity">
    <text evidence="1">Belongs to the LysR transcriptional regulatory family.</text>
</comment>
<sequence length="295" mass="33079">MELRHLRYFIAVAQELNFTRAAERLHIAQPPLSKQIHDLEVELGVQLFDRARRPLQLTVAGVIFLEEAMSAIAQVENAVKMAQRASRGEIGRLVIGFTSSMANSFLPDILRVYRDRFPKVELVWRELATSHQLQALRDRQLDVGFFHLTSWMLQAADLCLMTIWHESLIVALPATHPLANQPQISLKALAQEVFILPSRQFSPVLSEQLEHLCQQSDISPVVIQEGTMMLTILGLVAGGVGIALLPANAQNLQRKGVVYKNITESTSTIPMAAVWRRDDASATLREFLEVTKEVT</sequence>
<dbReference type="InterPro" id="IPR036390">
    <property type="entry name" value="WH_DNA-bd_sf"/>
</dbReference>
<feature type="domain" description="HTH lysR-type" evidence="6">
    <location>
        <begin position="1"/>
        <end position="58"/>
    </location>
</feature>
<evidence type="ECO:0000256" key="2">
    <source>
        <dbReference type="ARBA" id="ARBA00023015"/>
    </source>
</evidence>